<dbReference type="GeneID" id="19324388"/>
<dbReference type="HOGENOM" id="CLU_475817_0_0_1"/>
<dbReference type="Proteomes" id="UP000014074">
    <property type="component" value="Unassembled WGS sequence"/>
</dbReference>
<evidence type="ECO:0000256" key="1">
    <source>
        <dbReference type="SAM" id="MobiDB-lite"/>
    </source>
</evidence>
<dbReference type="RefSeq" id="XP_007914727.1">
    <property type="nucleotide sequence ID" value="XM_007916536.1"/>
</dbReference>
<dbReference type="AlphaFoldDB" id="R8BMA9"/>
<keyword evidence="3" id="KW-1185">Reference proteome</keyword>
<dbReference type="EMBL" id="KB933072">
    <property type="protein sequence ID" value="EOO00518.1"/>
    <property type="molecule type" value="Genomic_DNA"/>
</dbReference>
<name>R8BMA9_PHAM7</name>
<feature type="compositionally biased region" description="Acidic residues" evidence="1">
    <location>
        <begin position="554"/>
        <end position="573"/>
    </location>
</feature>
<reference evidence="3" key="1">
    <citation type="journal article" date="2013" name="Genome Announc.">
        <title>Draft genome sequence of the ascomycete Phaeoacremonium aleophilum strain UCR-PA7, a causal agent of the esca disease complex in grapevines.</title>
        <authorList>
            <person name="Blanco-Ulate B."/>
            <person name="Rolshausen P."/>
            <person name="Cantu D."/>
        </authorList>
    </citation>
    <scope>NUCLEOTIDE SEQUENCE [LARGE SCALE GENOMIC DNA]</scope>
    <source>
        <strain evidence="3">UCR-PA7</strain>
    </source>
</reference>
<dbReference type="OrthoDB" id="3766406at2759"/>
<feature type="region of interest" description="Disordered" evidence="1">
    <location>
        <begin position="551"/>
        <end position="573"/>
    </location>
</feature>
<evidence type="ECO:0000313" key="2">
    <source>
        <dbReference type="EMBL" id="EOO00518.1"/>
    </source>
</evidence>
<proteinExistence type="predicted"/>
<dbReference type="KEGG" id="tmn:UCRPA7_3985"/>
<feature type="region of interest" description="Disordered" evidence="1">
    <location>
        <begin position="1"/>
        <end position="51"/>
    </location>
</feature>
<organism evidence="2 3">
    <name type="scientific">Phaeoacremonium minimum (strain UCR-PA7)</name>
    <name type="common">Esca disease fungus</name>
    <name type="synonym">Togninia minima</name>
    <dbReference type="NCBI Taxonomy" id="1286976"/>
    <lineage>
        <taxon>Eukaryota</taxon>
        <taxon>Fungi</taxon>
        <taxon>Dikarya</taxon>
        <taxon>Ascomycota</taxon>
        <taxon>Pezizomycotina</taxon>
        <taxon>Sordariomycetes</taxon>
        <taxon>Sordariomycetidae</taxon>
        <taxon>Togniniales</taxon>
        <taxon>Togniniaceae</taxon>
        <taxon>Phaeoacremonium</taxon>
    </lineage>
</organism>
<feature type="compositionally biased region" description="Basic residues" evidence="1">
    <location>
        <begin position="1"/>
        <end position="12"/>
    </location>
</feature>
<sequence length="573" mass="63748">MGVKKQHGRPAKRAASTRTALASPKLDIDDDSTQATASSQVTGDQHPSDDALNGVIVDNDSPSTMAPIAEGNVIAPKKFTTAAGVSISVESGSCAPKFTLSANINPSLLPILGNRPRGSFDRNTEVFANFVAPNPWKFLELYKRPYYEINDASPSHSHSSEFSQDVFQLMQLPRELLCCIAKVLPPESAAAFAIVNKVLYGTLGPRVLQLRGYNLWRLLVLLERDMVFFIACPNCLKLHSPAIKYTDDDPASCEVSAVELALPHKVKHSTVRAVAKAYLQNRNYGEFLTYVNYSLKNFEEHRQSIQTVSSRMIRGNLLLQNQIIIRPRKANTETMRSMWELDQFLGSFWNGRSICQHKSWKQSRPKLCVEDMNKLADQHDSAHHVQTEWHKLHHVGKCFSDKDIRATLNKEDLTSAVSGGLLAALFNKKLSSVFGRVKGCTECFTDYTVTPVDIEGAGRCLVLTVWKDLGGIGPGQDTKWETHLEMSGHEERLHANIRMGGDAVRAADIGEIYCAWEALNAAKFDPKTHTYEPNLPSRIIDQFQKKAKQLVAAQEEDDAQYETDGDSSIDESM</sequence>
<evidence type="ECO:0000313" key="3">
    <source>
        <dbReference type="Proteomes" id="UP000014074"/>
    </source>
</evidence>
<feature type="compositionally biased region" description="Polar residues" evidence="1">
    <location>
        <begin position="33"/>
        <end position="45"/>
    </location>
</feature>
<gene>
    <name evidence="2" type="ORF">UCRPA7_3985</name>
</gene>
<accession>R8BMA9</accession>
<protein>
    <submittedName>
        <fullName evidence="2">Uncharacterized protein</fullName>
    </submittedName>
</protein>